<protein>
    <submittedName>
        <fullName evidence="1">Uncharacterized protein</fullName>
    </submittedName>
</protein>
<proteinExistence type="predicted"/>
<accession>W2WVN6</accession>
<organism evidence="1 2">
    <name type="scientific">Phytophthora nicotianae CJ01A1</name>
    <dbReference type="NCBI Taxonomy" id="1317063"/>
    <lineage>
        <taxon>Eukaryota</taxon>
        <taxon>Sar</taxon>
        <taxon>Stramenopiles</taxon>
        <taxon>Oomycota</taxon>
        <taxon>Peronosporomycetes</taxon>
        <taxon>Peronosporales</taxon>
        <taxon>Peronosporaceae</taxon>
        <taxon>Phytophthora</taxon>
    </lineage>
</organism>
<name>W2WVN6_PHYNI</name>
<dbReference type="AlphaFoldDB" id="W2WVN6"/>
<dbReference type="Proteomes" id="UP000018958">
    <property type="component" value="Unassembled WGS sequence"/>
</dbReference>
<comment type="caution">
    <text evidence="1">The sequence shown here is derived from an EMBL/GenBank/DDBJ whole genome shotgun (WGS) entry which is preliminary data.</text>
</comment>
<gene>
    <name evidence="1" type="ORF">F441_10674</name>
</gene>
<evidence type="ECO:0000313" key="1">
    <source>
        <dbReference type="EMBL" id="ETP14387.1"/>
    </source>
</evidence>
<reference evidence="1 2" key="1">
    <citation type="submission" date="2013-11" db="EMBL/GenBank/DDBJ databases">
        <title>The Genome Sequence of Phytophthora parasitica CJ01A1.</title>
        <authorList>
            <consortium name="The Broad Institute Genomics Platform"/>
            <person name="Russ C."/>
            <person name="Tyler B."/>
            <person name="Panabieres F."/>
            <person name="Shan W."/>
            <person name="Tripathy S."/>
            <person name="Grunwald N."/>
            <person name="Machado M."/>
            <person name="Johnson C.S."/>
            <person name="Walker B."/>
            <person name="Young S.K."/>
            <person name="Zeng Q."/>
            <person name="Gargeya S."/>
            <person name="Fitzgerald M."/>
            <person name="Haas B."/>
            <person name="Abouelleil A."/>
            <person name="Allen A.W."/>
            <person name="Alvarado L."/>
            <person name="Arachchi H.M."/>
            <person name="Berlin A.M."/>
            <person name="Chapman S.B."/>
            <person name="Gainer-Dewar J."/>
            <person name="Goldberg J."/>
            <person name="Griggs A."/>
            <person name="Gujja S."/>
            <person name="Hansen M."/>
            <person name="Howarth C."/>
            <person name="Imamovic A."/>
            <person name="Ireland A."/>
            <person name="Larimer J."/>
            <person name="McCowan C."/>
            <person name="Murphy C."/>
            <person name="Pearson M."/>
            <person name="Poon T.W."/>
            <person name="Priest M."/>
            <person name="Roberts A."/>
            <person name="Saif S."/>
            <person name="Shea T."/>
            <person name="Sisk P."/>
            <person name="Sykes S."/>
            <person name="Wortman J."/>
            <person name="Nusbaum C."/>
            <person name="Birren B."/>
        </authorList>
    </citation>
    <scope>NUCLEOTIDE SEQUENCE [LARGE SCALE GENOMIC DNA]</scope>
    <source>
        <strain evidence="1 2">CJ01A1</strain>
    </source>
</reference>
<dbReference type="EMBL" id="ANIX01002132">
    <property type="protein sequence ID" value="ETP14387.1"/>
    <property type="molecule type" value="Genomic_DNA"/>
</dbReference>
<sequence>MCLAFVRLEIVAIWGGSLKLFVLRAQDIVIVDSSGTAHSASSTSSDRMVISYCVQHSGFSSSSKLGRTSLWTSQPLPACQLGDNQPEIDRTCP</sequence>
<evidence type="ECO:0000313" key="2">
    <source>
        <dbReference type="Proteomes" id="UP000018958"/>
    </source>
</evidence>